<dbReference type="Pfam" id="PF02922">
    <property type="entry name" value="CBM_48"/>
    <property type="match status" value="1"/>
</dbReference>
<dbReference type="CDD" id="cd11326">
    <property type="entry name" value="AmyAc_Glg_debranch"/>
    <property type="match status" value="1"/>
</dbReference>
<dbReference type="SUPFAM" id="SSF51445">
    <property type="entry name" value="(Trans)glycosidases"/>
    <property type="match status" value="1"/>
</dbReference>
<evidence type="ECO:0000256" key="3">
    <source>
        <dbReference type="ARBA" id="ARBA00023295"/>
    </source>
</evidence>
<reference evidence="5 6" key="1">
    <citation type="submission" date="2017-03" db="EMBL/GenBank/DDBJ databases">
        <title>Genome sequencing of Shewanella japonica KCTC 22435.</title>
        <authorList>
            <person name="Kim K.M."/>
        </authorList>
    </citation>
    <scope>NUCLEOTIDE SEQUENCE [LARGE SCALE GENOMIC DNA]</scope>
    <source>
        <strain evidence="5 6">KCTC 22435</strain>
    </source>
</reference>
<keyword evidence="3" id="KW-0326">Glycosidase</keyword>
<proteinExistence type="inferred from homology"/>
<evidence type="ECO:0000313" key="5">
    <source>
        <dbReference type="EMBL" id="ARD22457.1"/>
    </source>
</evidence>
<comment type="similarity">
    <text evidence="1">Belongs to the glycosyl hydrolase 13 family.</text>
</comment>
<keyword evidence="6" id="KW-1185">Reference proteome</keyword>
<dbReference type="InterPro" id="IPR017853">
    <property type="entry name" value="GH"/>
</dbReference>
<dbReference type="SUPFAM" id="SSF51011">
    <property type="entry name" value="Glycosyl hydrolase domain"/>
    <property type="match status" value="1"/>
</dbReference>
<dbReference type="NCBIfam" id="TIGR02100">
    <property type="entry name" value="glgX_debranch"/>
    <property type="match status" value="1"/>
</dbReference>
<dbReference type="SUPFAM" id="SSF81296">
    <property type="entry name" value="E set domains"/>
    <property type="match status" value="1"/>
</dbReference>
<evidence type="ECO:0000256" key="1">
    <source>
        <dbReference type="ARBA" id="ARBA00008061"/>
    </source>
</evidence>
<dbReference type="Proteomes" id="UP000191820">
    <property type="component" value="Chromosome"/>
</dbReference>
<keyword evidence="2" id="KW-0378">Hydrolase</keyword>
<dbReference type="InterPro" id="IPR013783">
    <property type="entry name" value="Ig-like_fold"/>
</dbReference>
<dbReference type="Gene3D" id="2.60.40.10">
    <property type="entry name" value="Immunoglobulins"/>
    <property type="match status" value="1"/>
</dbReference>
<dbReference type="InterPro" id="IPR011837">
    <property type="entry name" value="Glycogen_debranch_GlgX"/>
</dbReference>
<dbReference type="InterPro" id="IPR044505">
    <property type="entry name" value="GlgX_Isoamylase_N_E_set"/>
</dbReference>
<sequence>MNNGAENNLNVLVTKGQSYPLGATVIAGGVNFAIFSANATQVVLCLFDHNGNNEKQICLVHKTKQIWHGFVPGVKAGDLYGYRVYGPYQPHLGHRFNHNKLLLDPYSKQLKGNLAPNDANYGYDISRNDVDADLSFCEIDNAQYMPKCVVIDDSVLKSTPVKRLNIPLESTVIYEMHVKGFSVLNPEVNKAHQGKFAGLASKSSLQYLTQLGVNCVELLPVQSFLNEPFLIEKNLNNYWGYNSIGFFAPNPSYLSSEDIGEFRKMVDRFHDAGIEVILDVVYNHTAEGNRLGPTLSFRGIDNASYYRLVSNDQRLYINDTGCGNTVNSNHPQVLRLIMDSLRYWVEVMGVDGFRFDLASCLGREVYGFDPGCGFFDALSQDPVLCQVKLIAEPWDIGPGGYQLGNYPIAFSEWNDRYRDTMRRFWRGDKGMLPEFARRFHGSGDFFEHHGRAPSASINFITSHDGFTLRDVVSYQHRHNLANGEDNRDGHHENLSHNYGVEGHTSNENIINIRARQQRNFITTLMLSQGVPMLLSGDEMGHSQQGNNNAYCQDNSICWIDWQKIDWPLVEFTSELIKLRQRFPILCYAEFIHEPEDQCANGFTWYSRHGEPMVKQQWSEAETRTLAVVITSEVIPPYQYPQALLLLLNACEESKPFQLPEVEGYQGWQLLVDTQLTHQKFQTKPNEKEKSEAVLLCGRSLKLFHAHHQLNNKVVN</sequence>
<organism evidence="5 6">
    <name type="scientific">Shewanella japonica</name>
    <dbReference type="NCBI Taxonomy" id="93973"/>
    <lineage>
        <taxon>Bacteria</taxon>
        <taxon>Pseudomonadati</taxon>
        <taxon>Pseudomonadota</taxon>
        <taxon>Gammaproteobacteria</taxon>
        <taxon>Alteromonadales</taxon>
        <taxon>Shewanellaceae</taxon>
        <taxon>Shewanella</taxon>
    </lineage>
</organism>
<dbReference type="RefSeq" id="WP_080915785.1">
    <property type="nucleotide sequence ID" value="NZ_CP020472.1"/>
</dbReference>
<accession>A0ABN4YDI5</accession>
<feature type="domain" description="Glycosyl hydrolase family 13 catalytic" evidence="4">
    <location>
        <begin position="175"/>
        <end position="579"/>
    </location>
</feature>
<dbReference type="Gene3D" id="3.20.20.80">
    <property type="entry name" value="Glycosidases"/>
    <property type="match status" value="1"/>
</dbReference>
<dbReference type="EMBL" id="CP020472">
    <property type="protein sequence ID" value="ARD22457.1"/>
    <property type="molecule type" value="Genomic_DNA"/>
</dbReference>
<evidence type="ECO:0000256" key="2">
    <source>
        <dbReference type="ARBA" id="ARBA00022801"/>
    </source>
</evidence>
<dbReference type="InterPro" id="IPR004193">
    <property type="entry name" value="Glyco_hydro_13_N"/>
</dbReference>
<dbReference type="Gene3D" id="2.60.40.1180">
    <property type="entry name" value="Golgi alpha-mannosidase II"/>
    <property type="match status" value="1"/>
</dbReference>
<protein>
    <submittedName>
        <fullName evidence="5">Glycogen debranching protein GlgX</fullName>
    </submittedName>
</protein>
<dbReference type="PANTHER" id="PTHR43002">
    <property type="entry name" value="GLYCOGEN DEBRANCHING ENZYME"/>
    <property type="match status" value="1"/>
</dbReference>
<evidence type="ECO:0000259" key="4">
    <source>
        <dbReference type="SMART" id="SM00642"/>
    </source>
</evidence>
<dbReference type="Pfam" id="PF00128">
    <property type="entry name" value="Alpha-amylase"/>
    <property type="match status" value="1"/>
</dbReference>
<name>A0ABN4YDI5_9GAMM</name>
<dbReference type="SMART" id="SM00642">
    <property type="entry name" value="Aamy"/>
    <property type="match status" value="1"/>
</dbReference>
<dbReference type="CDD" id="cd02856">
    <property type="entry name" value="E_set_GDE_Isoamylase_N"/>
    <property type="match status" value="1"/>
</dbReference>
<dbReference type="InterPro" id="IPR014756">
    <property type="entry name" value="Ig_E-set"/>
</dbReference>
<gene>
    <name evidence="5" type="ORF">SJ2017_2159</name>
</gene>
<evidence type="ECO:0000313" key="6">
    <source>
        <dbReference type="Proteomes" id="UP000191820"/>
    </source>
</evidence>
<dbReference type="InterPro" id="IPR006047">
    <property type="entry name" value="GH13_cat_dom"/>
</dbReference>
<dbReference type="InterPro" id="IPR013780">
    <property type="entry name" value="Glyco_hydro_b"/>
</dbReference>